<dbReference type="InterPro" id="IPR032111">
    <property type="entry name" value="Clostridium_phage_holin"/>
</dbReference>
<sequence>MENLGIASVAAITVITYLMGMAVRASRMDNKWIPILCGLLGGLLGLVSFYLLPIPDYPAGDPITAAAVGIVSGLAATGLHQAAKQLGKEAGGDA</sequence>
<evidence type="ECO:0000313" key="3">
    <source>
        <dbReference type="Proteomes" id="UP000681035"/>
    </source>
</evidence>
<accession>A0A810Q2H0</accession>
<keyword evidence="1" id="KW-1133">Transmembrane helix</keyword>
<dbReference type="Pfam" id="PF16079">
    <property type="entry name" value="Phage_holin_5_2"/>
    <property type="match status" value="1"/>
</dbReference>
<reference evidence="2" key="1">
    <citation type="submission" date="2020-09" db="EMBL/GenBank/DDBJ databases">
        <title>New species isolated from human feces.</title>
        <authorList>
            <person name="Kitahara M."/>
            <person name="Shigeno Y."/>
            <person name="Shime M."/>
            <person name="Matsumoto Y."/>
            <person name="Nakamura S."/>
            <person name="Motooka D."/>
            <person name="Fukuoka S."/>
            <person name="Nishikawa H."/>
            <person name="Benno Y."/>
        </authorList>
    </citation>
    <scope>NUCLEOTIDE SEQUENCE</scope>
    <source>
        <strain evidence="2">MM50</strain>
    </source>
</reference>
<organism evidence="2 3">
    <name type="scientific">Vescimonas coprocola</name>
    <dbReference type="NCBI Taxonomy" id="2714355"/>
    <lineage>
        <taxon>Bacteria</taxon>
        <taxon>Bacillati</taxon>
        <taxon>Bacillota</taxon>
        <taxon>Clostridia</taxon>
        <taxon>Eubacteriales</taxon>
        <taxon>Oscillospiraceae</taxon>
        <taxon>Vescimonas</taxon>
    </lineage>
</organism>
<dbReference type="EMBL" id="AP023418">
    <property type="protein sequence ID" value="BCK80447.1"/>
    <property type="molecule type" value="Genomic_DNA"/>
</dbReference>
<dbReference type="AlphaFoldDB" id="A0A810Q2H0"/>
<dbReference type="Proteomes" id="UP000681035">
    <property type="component" value="Chromosome"/>
</dbReference>
<dbReference type="RefSeq" id="WP_213541399.1">
    <property type="nucleotide sequence ID" value="NZ_AP023418.1"/>
</dbReference>
<protein>
    <recommendedName>
        <fullName evidence="4">Enolase</fullName>
    </recommendedName>
</protein>
<feature type="transmembrane region" description="Helical" evidence="1">
    <location>
        <begin position="6"/>
        <end position="25"/>
    </location>
</feature>
<dbReference type="KEGG" id="vcop:MM50RIKEN_02100"/>
<name>A0A810Q2H0_9FIRM</name>
<evidence type="ECO:0000313" key="2">
    <source>
        <dbReference type="EMBL" id="BCK80447.1"/>
    </source>
</evidence>
<keyword evidence="1" id="KW-0472">Membrane</keyword>
<gene>
    <name evidence="2" type="ORF">MM50RIKEN_02100</name>
</gene>
<evidence type="ECO:0000256" key="1">
    <source>
        <dbReference type="SAM" id="Phobius"/>
    </source>
</evidence>
<feature type="transmembrane region" description="Helical" evidence="1">
    <location>
        <begin position="32"/>
        <end position="51"/>
    </location>
</feature>
<proteinExistence type="predicted"/>
<keyword evidence="1" id="KW-0812">Transmembrane</keyword>
<feature type="transmembrane region" description="Helical" evidence="1">
    <location>
        <begin position="63"/>
        <end position="79"/>
    </location>
</feature>
<keyword evidence="3" id="KW-1185">Reference proteome</keyword>
<evidence type="ECO:0008006" key="4">
    <source>
        <dbReference type="Google" id="ProtNLM"/>
    </source>
</evidence>